<proteinExistence type="predicted"/>
<protein>
    <recommendedName>
        <fullName evidence="4">Pentatricopeptide repeat-containing protein</fullName>
    </recommendedName>
</protein>
<dbReference type="Gene3D" id="1.25.40.10">
    <property type="entry name" value="Tetratricopeptide repeat domain"/>
    <property type="match status" value="1"/>
</dbReference>
<dbReference type="GO" id="GO:0003723">
    <property type="term" value="F:RNA binding"/>
    <property type="evidence" value="ECO:0007669"/>
    <property type="project" value="InterPro"/>
</dbReference>
<dbReference type="InterPro" id="IPR002885">
    <property type="entry name" value="PPR_rpt"/>
</dbReference>
<dbReference type="InterPro" id="IPR046960">
    <property type="entry name" value="PPR_At4g14850-like_plant"/>
</dbReference>
<dbReference type="EMBL" id="SDMP01000009">
    <property type="protein sequence ID" value="RYR40171.1"/>
    <property type="molecule type" value="Genomic_DNA"/>
</dbReference>
<dbReference type="SMR" id="A0A445BND6"/>
<keyword evidence="3" id="KW-1185">Reference proteome</keyword>
<dbReference type="AlphaFoldDB" id="A0A445BND6"/>
<dbReference type="InterPro" id="IPR011990">
    <property type="entry name" value="TPR-like_helical_dom_sf"/>
</dbReference>
<dbReference type="Gramene" id="arahy.Tifrunner.gnm2.ann2.Ah09g083400.1">
    <property type="protein sequence ID" value="arahy.Tifrunner.gnm2.ann2.Ah09g083400.1-CDS-1"/>
    <property type="gene ID" value="arahy.Tifrunner.gnm2.ann2.Ah09g083400"/>
</dbReference>
<reference evidence="2 3" key="1">
    <citation type="submission" date="2019-01" db="EMBL/GenBank/DDBJ databases">
        <title>Sequencing of cultivated peanut Arachis hypogaea provides insights into genome evolution and oil improvement.</title>
        <authorList>
            <person name="Chen X."/>
        </authorList>
    </citation>
    <scope>NUCLEOTIDE SEQUENCE [LARGE SCALE GENOMIC DNA]</scope>
    <source>
        <strain evidence="3">cv. Fuhuasheng</strain>
        <tissue evidence="2">Leaves</tissue>
    </source>
</reference>
<keyword evidence="1" id="KW-0677">Repeat</keyword>
<evidence type="ECO:0000313" key="3">
    <source>
        <dbReference type="Proteomes" id="UP000289738"/>
    </source>
</evidence>
<evidence type="ECO:0000313" key="2">
    <source>
        <dbReference type="EMBL" id="RYR40171.1"/>
    </source>
</evidence>
<comment type="caution">
    <text evidence="2">The sequence shown here is derived from an EMBL/GenBank/DDBJ whole genome shotgun (WGS) entry which is preliminary data.</text>
</comment>
<sequence>MRTQKLFDEIPERDSVSWGTMISYSNVKLCYEAIDLFNEMIGLGIRPDNMDMANVLSACAQTRELEHGRIVHDYITRNGIRIDSYLATGLVDLYAKCGCLENARDAQLKETTNYTITKI</sequence>
<organism evidence="2 3">
    <name type="scientific">Arachis hypogaea</name>
    <name type="common">Peanut</name>
    <dbReference type="NCBI Taxonomy" id="3818"/>
    <lineage>
        <taxon>Eukaryota</taxon>
        <taxon>Viridiplantae</taxon>
        <taxon>Streptophyta</taxon>
        <taxon>Embryophyta</taxon>
        <taxon>Tracheophyta</taxon>
        <taxon>Spermatophyta</taxon>
        <taxon>Magnoliopsida</taxon>
        <taxon>eudicotyledons</taxon>
        <taxon>Gunneridae</taxon>
        <taxon>Pentapetalae</taxon>
        <taxon>rosids</taxon>
        <taxon>fabids</taxon>
        <taxon>Fabales</taxon>
        <taxon>Fabaceae</taxon>
        <taxon>Papilionoideae</taxon>
        <taxon>50 kb inversion clade</taxon>
        <taxon>dalbergioids sensu lato</taxon>
        <taxon>Dalbergieae</taxon>
        <taxon>Pterocarpus clade</taxon>
        <taxon>Arachis</taxon>
    </lineage>
</organism>
<gene>
    <name evidence="2" type="ORF">Ahy_A09g045864</name>
</gene>
<dbReference type="STRING" id="3818.A0A445BND6"/>
<name>A0A445BND6_ARAHY</name>
<dbReference type="Proteomes" id="UP000289738">
    <property type="component" value="Chromosome A09"/>
</dbReference>
<evidence type="ECO:0008006" key="4">
    <source>
        <dbReference type="Google" id="ProtNLM"/>
    </source>
</evidence>
<dbReference type="GO" id="GO:0009451">
    <property type="term" value="P:RNA modification"/>
    <property type="evidence" value="ECO:0007669"/>
    <property type="project" value="InterPro"/>
</dbReference>
<dbReference type="Pfam" id="PF01535">
    <property type="entry name" value="PPR"/>
    <property type="match status" value="1"/>
</dbReference>
<dbReference type="PANTHER" id="PTHR47926">
    <property type="entry name" value="PENTATRICOPEPTIDE REPEAT-CONTAINING PROTEIN"/>
    <property type="match status" value="1"/>
</dbReference>
<dbReference type="PANTHER" id="PTHR47926:SF436">
    <property type="entry name" value="PENTATRICOPEPTIDE REPEAT-CONTAINING PROTEIN ELI1, CHLOROPLASTIC-LIKE ISOFORM X2"/>
    <property type="match status" value="1"/>
</dbReference>
<evidence type="ECO:0000256" key="1">
    <source>
        <dbReference type="ARBA" id="ARBA00022737"/>
    </source>
</evidence>
<accession>A0A445BND6</accession>